<accession>A0ABX1NWJ7</accession>
<organism evidence="1 2">
    <name type="scientific">Aromatoleum bremense</name>
    <dbReference type="NCBI Taxonomy" id="76115"/>
    <lineage>
        <taxon>Bacteria</taxon>
        <taxon>Pseudomonadati</taxon>
        <taxon>Pseudomonadota</taxon>
        <taxon>Betaproteobacteria</taxon>
        <taxon>Rhodocyclales</taxon>
        <taxon>Rhodocyclaceae</taxon>
        <taxon>Aromatoleum</taxon>
    </lineage>
</organism>
<sequence length="156" mass="17916">MRRDEIANELSIRAFEFFYWFSRFEFALKENGYLRSHDVGKKAEPGWDEFVAKWSEGYSPSRNAIELLRAPPETQVVGENSQLTWRVTELSDYRSDLAKVVRLVKTVRNNLFHGGKHGGAGWSNPSRTESLLTNATAVLDQLAELAVIEADYQKRY</sequence>
<evidence type="ECO:0008006" key="3">
    <source>
        <dbReference type="Google" id="ProtNLM"/>
    </source>
</evidence>
<protein>
    <recommendedName>
        <fullName evidence="3">RiboL-PSP-HEPN domain-containing protein</fullName>
    </recommendedName>
</protein>
<dbReference type="RefSeq" id="WP_169118746.1">
    <property type="nucleotide sequence ID" value="NZ_CP059467.1"/>
</dbReference>
<reference evidence="1 2" key="1">
    <citation type="submission" date="2019-12" db="EMBL/GenBank/DDBJ databases">
        <title>Comparative genomics gives insights into the taxonomy of the Azoarcus-Aromatoleum group and reveals separate origins of nif in the plant-associated Azoarcus and non-plant-associated Aromatoleum sub-groups.</title>
        <authorList>
            <person name="Lafos M."/>
            <person name="Maluk M."/>
            <person name="Batista M."/>
            <person name="Junghare M."/>
            <person name="Carmona M."/>
            <person name="Faoro H."/>
            <person name="Cruz L.M."/>
            <person name="Battistoni F."/>
            <person name="De Souza E."/>
            <person name="Pedrosa F."/>
            <person name="Chen W.-M."/>
            <person name="Poole P.S."/>
            <person name="Dixon R.A."/>
            <person name="James E.K."/>
        </authorList>
    </citation>
    <scope>NUCLEOTIDE SEQUENCE [LARGE SCALE GENOMIC DNA]</scope>
    <source>
        <strain evidence="1 2">PbN1</strain>
    </source>
</reference>
<comment type="caution">
    <text evidence="1">The sequence shown here is derived from an EMBL/GenBank/DDBJ whole genome shotgun (WGS) entry which is preliminary data.</text>
</comment>
<gene>
    <name evidence="1" type="ORF">GPA24_10830</name>
</gene>
<dbReference type="Proteomes" id="UP000633943">
    <property type="component" value="Unassembled WGS sequence"/>
</dbReference>
<proteinExistence type="predicted"/>
<name>A0ABX1NWJ7_9RHOO</name>
<dbReference type="EMBL" id="WTVP01000026">
    <property type="protein sequence ID" value="NMG16027.1"/>
    <property type="molecule type" value="Genomic_DNA"/>
</dbReference>
<evidence type="ECO:0000313" key="1">
    <source>
        <dbReference type="EMBL" id="NMG16027.1"/>
    </source>
</evidence>
<evidence type="ECO:0000313" key="2">
    <source>
        <dbReference type="Proteomes" id="UP000633943"/>
    </source>
</evidence>
<keyword evidence="2" id="KW-1185">Reference proteome</keyword>